<reference evidence="1 2" key="1">
    <citation type="journal article" date="2022" name="bioRxiv">
        <title>The genome of the oomycete Peronosclerospora sorghi, a cosmopolitan pathogen of maize and sorghum, is inflated with dispersed pseudogenes.</title>
        <authorList>
            <person name="Fletcher K."/>
            <person name="Martin F."/>
            <person name="Isakeit T."/>
            <person name="Cavanaugh K."/>
            <person name="Magill C."/>
            <person name="Michelmore R."/>
        </authorList>
    </citation>
    <scope>NUCLEOTIDE SEQUENCE [LARGE SCALE GENOMIC DNA]</scope>
    <source>
        <strain evidence="1">P6</strain>
    </source>
</reference>
<keyword evidence="2" id="KW-1185">Reference proteome</keyword>
<gene>
    <name evidence="1" type="ORF">PsorP6_011206</name>
</gene>
<comment type="caution">
    <text evidence="1">The sequence shown here is derived from an EMBL/GenBank/DDBJ whole genome shotgun (WGS) entry which is preliminary data.</text>
</comment>
<dbReference type="Proteomes" id="UP001163321">
    <property type="component" value="Chromosome 6"/>
</dbReference>
<sequence>MGKPSRVPEPSRWLGCVSAWLAPEAEPVKPWLEPFSKYFLLYEYILNIKDTKKYTEAVAKWLAEAEPHFMAPSRSQAEPSRAVFNTNVDVKMKFIKCYDKKR</sequence>
<organism evidence="1 2">
    <name type="scientific">Peronosclerospora sorghi</name>
    <dbReference type="NCBI Taxonomy" id="230839"/>
    <lineage>
        <taxon>Eukaryota</taxon>
        <taxon>Sar</taxon>
        <taxon>Stramenopiles</taxon>
        <taxon>Oomycota</taxon>
        <taxon>Peronosporomycetes</taxon>
        <taxon>Peronosporales</taxon>
        <taxon>Peronosporaceae</taxon>
        <taxon>Peronosclerospora</taxon>
    </lineage>
</organism>
<accession>A0ACC0VU81</accession>
<evidence type="ECO:0000313" key="1">
    <source>
        <dbReference type="EMBL" id="KAI9910029.1"/>
    </source>
</evidence>
<protein>
    <submittedName>
        <fullName evidence="1">Uncharacterized protein</fullName>
    </submittedName>
</protein>
<name>A0ACC0VU81_9STRA</name>
<evidence type="ECO:0000313" key="2">
    <source>
        <dbReference type="Proteomes" id="UP001163321"/>
    </source>
</evidence>
<proteinExistence type="predicted"/>
<dbReference type="EMBL" id="CM047585">
    <property type="protein sequence ID" value="KAI9910029.1"/>
    <property type="molecule type" value="Genomic_DNA"/>
</dbReference>